<protein>
    <submittedName>
        <fullName evidence="2">Phage tail protein</fullName>
    </submittedName>
</protein>
<sequence>MKEAITLDTPIKQGNTEIASVEIRKPGAGELRGVNLVDLAQMDVSALIKVLPRITTPTLTEADVARMDIADLTQIGMKVTGFLTPKSAKPDAYQETSTTPSPTLQ</sequence>
<proteinExistence type="predicted"/>
<dbReference type="OrthoDB" id="7366507at2"/>
<accession>A0A5E4YCZ3</accession>
<name>A0A5E4YCZ3_9BURK</name>
<feature type="region of interest" description="Disordered" evidence="1">
    <location>
        <begin position="85"/>
        <end position="105"/>
    </location>
</feature>
<dbReference type="Pfam" id="PF10109">
    <property type="entry name" value="Phage_TAC_7"/>
    <property type="match status" value="1"/>
</dbReference>
<dbReference type="RefSeq" id="WP_150614828.1">
    <property type="nucleotide sequence ID" value="NZ_CABPRU010000015.1"/>
</dbReference>
<feature type="compositionally biased region" description="Polar residues" evidence="1">
    <location>
        <begin position="94"/>
        <end position="105"/>
    </location>
</feature>
<organism evidence="2 3">
    <name type="scientific">Pandoraea terrigena</name>
    <dbReference type="NCBI Taxonomy" id="2508292"/>
    <lineage>
        <taxon>Bacteria</taxon>
        <taxon>Pseudomonadati</taxon>
        <taxon>Pseudomonadota</taxon>
        <taxon>Betaproteobacteria</taxon>
        <taxon>Burkholderiales</taxon>
        <taxon>Burkholderiaceae</taxon>
        <taxon>Pandoraea</taxon>
    </lineage>
</organism>
<dbReference type="EMBL" id="CABPRU010000015">
    <property type="protein sequence ID" value="VVE46554.1"/>
    <property type="molecule type" value="Genomic_DNA"/>
</dbReference>
<evidence type="ECO:0000313" key="3">
    <source>
        <dbReference type="Proteomes" id="UP000334380"/>
    </source>
</evidence>
<evidence type="ECO:0000256" key="1">
    <source>
        <dbReference type="SAM" id="MobiDB-lite"/>
    </source>
</evidence>
<evidence type="ECO:0000313" key="2">
    <source>
        <dbReference type="EMBL" id="VVE46554.1"/>
    </source>
</evidence>
<dbReference type="Proteomes" id="UP000334380">
    <property type="component" value="Unassembled WGS sequence"/>
</dbReference>
<dbReference type="InterPro" id="IPR019289">
    <property type="entry name" value="Phage_tail_E/E"/>
</dbReference>
<reference evidence="2 3" key="1">
    <citation type="submission" date="2019-08" db="EMBL/GenBank/DDBJ databases">
        <authorList>
            <person name="Peeters C."/>
        </authorList>
    </citation>
    <scope>NUCLEOTIDE SEQUENCE [LARGE SCALE GENOMIC DNA]</scope>
    <source>
        <strain evidence="2 3">LMG 31013</strain>
    </source>
</reference>
<gene>
    <name evidence="2" type="ORF">PTE31013_04468</name>
</gene>
<keyword evidence="3" id="KW-1185">Reference proteome</keyword>
<dbReference type="AlphaFoldDB" id="A0A5E4YCZ3"/>